<dbReference type="PANTHER" id="PTHR15004:SF0">
    <property type="entry name" value="GLUTAMYL-TRNA(GLN) AMIDOTRANSFERASE SUBUNIT C, MITOCHONDRIAL"/>
    <property type="match status" value="1"/>
</dbReference>
<evidence type="ECO:0000313" key="2">
    <source>
        <dbReference type="EMBL" id="BDU50917.1"/>
    </source>
</evidence>
<protein>
    <recommendedName>
        <fullName evidence="1">Aspartyl/glutamyl-tRNA(Asn/Gln) amidotransferase subunit C</fullName>
        <shortName evidence="1">Asp/Glu-ADT subunit C</shortName>
        <ecNumber evidence="1">6.3.5.-</ecNumber>
    </recommendedName>
</protein>
<dbReference type="InterPro" id="IPR036113">
    <property type="entry name" value="Asp/Glu-ADT_sf_sub_c"/>
</dbReference>
<keyword evidence="1" id="KW-0648">Protein biosynthesis</keyword>
<dbReference type="GO" id="GO:0070681">
    <property type="term" value="P:glutaminyl-tRNAGln biosynthesis via transamidation"/>
    <property type="evidence" value="ECO:0007669"/>
    <property type="project" value="TreeGrafter"/>
</dbReference>
<keyword evidence="1" id="KW-0067">ATP-binding</keyword>
<accession>A0AAU9DHC5</accession>
<dbReference type="GO" id="GO:0006450">
    <property type="term" value="P:regulation of translational fidelity"/>
    <property type="evidence" value="ECO:0007669"/>
    <property type="project" value="InterPro"/>
</dbReference>
<sequence>MALTKEDVLKIAGLSRLEFKEEEVQKFQSQLNDILKYVDKLSEVDTENVEPLSHAIDLKNALREDVVKKSVSNELAMKNAPQEEEGTFIVPKVVG</sequence>
<dbReference type="GO" id="GO:0005524">
    <property type="term" value="F:ATP binding"/>
    <property type="evidence" value="ECO:0007669"/>
    <property type="project" value="UniProtKB-KW"/>
</dbReference>
<dbReference type="RefSeq" id="WP_307903765.1">
    <property type="nucleotide sequence ID" value="NZ_AP027059.1"/>
</dbReference>
<dbReference type="InterPro" id="IPR003837">
    <property type="entry name" value="GatC"/>
</dbReference>
<evidence type="ECO:0000256" key="1">
    <source>
        <dbReference type="HAMAP-Rule" id="MF_00122"/>
    </source>
</evidence>
<comment type="subunit">
    <text evidence="1">Heterotrimer of A, B and C subunits.</text>
</comment>
<comment type="catalytic activity">
    <reaction evidence="1">
        <text>L-aspartyl-tRNA(Asn) + L-glutamine + ATP + H2O = L-asparaginyl-tRNA(Asn) + L-glutamate + ADP + phosphate + 2 H(+)</text>
        <dbReference type="Rhea" id="RHEA:14513"/>
        <dbReference type="Rhea" id="RHEA-COMP:9674"/>
        <dbReference type="Rhea" id="RHEA-COMP:9677"/>
        <dbReference type="ChEBI" id="CHEBI:15377"/>
        <dbReference type="ChEBI" id="CHEBI:15378"/>
        <dbReference type="ChEBI" id="CHEBI:29985"/>
        <dbReference type="ChEBI" id="CHEBI:30616"/>
        <dbReference type="ChEBI" id="CHEBI:43474"/>
        <dbReference type="ChEBI" id="CHEBI:58359"/>
        <dbReference type="ChEBI" id="CHEBI:78515"/>
        <dbReference type="ChEBI" id="CHEBI:78516"/>
        <dbReference type="ChEBI" id="CHEBI:456216"/>
    </reaction>
</comment>
<dbReference type="EC" id="6.3.5.-" evidence="1"/>
<organism evidence="2 3">
    <name type="scientific">Haliovirga abyssi</name>
    <dbReference type="NCBI Taxonomy" id="2996794"/>
    <lineage>
        <taxon>Bacteria</taxon>
        <taxon>Fusobacteriati</taxon>
        <taxon>Fusobacteriota</taxon>
        <taxon>Fusobacteriia</taxon>
        <taxon>Fusobacteriales</taxon>
        <taxon>Haliovirgaceae</taxon>
        <taxon>Haliovirga</taxon>
    </lineage>
</organism>
<dbReference type="NCBIfam" id="TIGR00135">
    <property type="entry name" value="gatC"/>
    <property type="match status" value="1"/>
</dbReference>
<dbReference type="Gene3D" id="1.10.20.60">
    <property type="entry name" value="Glu-tRNAGln amidotransferase C subunit, N-terminal domain"/>
    <property type="match status" value="1"/>
</dbReference>
<proteinExistence type="inferred from homology"/>
<dbReference type="HAMAP" id="MF_00122">
    <property type="entry name" value="GatC"/>
    <property type="match status" value="1"/>
</dbReference>
<keyword evidence="1" id="KW-0436">Ligase</keyword>
<comment type="function">
    <text evidence="1">Allows the formation of correctly charged Asn-tRNA(Asn) or Gln-tRNA(Gln) through the transamidation of misacylated Asp-tRNA(Asn) or Glu-tRNA(Gln) in organisms which lack either or both of asparaginyl-tRNA or glutaminyl-tRNA synthetases. The reaction takes place in the presence of glutamine and ATP through an activated phospho-Asp-tRNA(Asn) or phospho-Glu-tRNA(Gln).</text>
</comment>
<dbReference type="SUPFAM" id="SSF141000">
    <property type="entry name" value="Glu-tRNAGln amidotransferase C subunit"/>
    <property type="match status" value="1"/>
</dbReference>
<comment type="similarity">
    <text evidence="1">Belongs to the GatC family.</text>
</comment>
<dbReference type="Proteomes" id="UP001321582">
    <property type="component" value="Chromosome"/>
</dbReference>
<dbReference type="EMBL" id="AP027059">
    <property type="protein sequence ID" value="BDU50917.1"/>
    <property type="molecule type" value="Genomic_DNA"/>
</dbReference>
<keyword evidence="1" id="KW-0547">Nucleotide-binding</keyword>
<dbReference type="PANTHER" id="PTHR15004">
    <property type="entry name" value="GLUTAMYL-TRNA(GLN) AMIDOTRANSFERASE SUBUNIT C, MITOCHONDRIAL"/>
    <property type="match status" value="1"/>
</dbReference>
<dbReference type="AlphaFoldDB" id="A0AAU9DHC5"/>
<evidence type="ECO:0000313" key="3">
    <source>
        <dbReference type="Proteomes" id="UP001321582"/>
    </source>
</evidence>
<dbReference type="KEGG" id="haby:HLVA_14860"/>
<dbReference type="GO" id="GO:0006412">
    <property type="term" value="P:translation"/>
    <property type="evidence" value="ECO:0007669"/>
    <property type="project" value="UniProtKB-UniRule"/>
</dbReference>
<dbReference type="GO" id="GO:0050567">
    <property type="term" value="F:glutaminyl-tRNA synthase (glutamine-hydrolyzing) activity"/>
    <property type="evidence" value="ECO:0007669"/>
    <property type="project" value="UniProtKB-UniRule"/>
</dbReference>
<comment type="catalytic activity">
    <reaction evidence="1">
        <text>L-glutamyl-tRNA(Gln) + L-glutamine + ATP + H2O = L-glutaminyl-tRNA(Gln) + L-glutamate + ADP + phosphate + H(+)</text>
        <dbReference type="Rhea" id="RHEA:17521"/>
        <dbReference type="Rhea" id="RHEA-COMP:9681"/>
        <dbReference type="Rhea" id="RHEA-COMP:9684"/>
        <dbReference type="ChEBI" id="CHEBI:15377"/>
        <dbReference type="ChEBI" id="CHEBI:15378"/>
        <dbReference type="ChEBI" id="CHEBI:29985"/>
        <dbReference type="ChEBI" id="CHEBI:30616"/>
        <dbReference type="ChEBI" id="CHEBI:43474"/>
        <dbReference type="ChEBI" id="CHEBI:58359"/>
        <dbReference type="ChEBI" id="CHEBI:78520"/>
        <dbReference type="ChEBI" id="CHEBI:78521"/>
        <dbReference type="ChEBI" id="CHEBI:456216"/>
    </reaction>
</comment>
<name>A0AAU9DHC5_9FUSO</name>
<reference evidence="2 3" key="1">
    <citation type="submission" date="2022-11" db="EMBL/GenBank/DDBJ databases">
        <title>Haliovirga abyssi gen. nov., sp. nov., a mesophilic fermentative bacterium isolated from the Iheya North hydrothermal field and the proposal of Haliovirgaceae fam. nov.</title>
        <authorList>
            <person name="Miyazaki U."/>
            <person name="Tame A."/>
            <person name="Miyazaki J."/>
            <person name="Takai K."/>
            <person name="Sawayama S."/>
            <person name="Kitajima M."/>
            <person name="Okamoto A."/>
            <person name="Nakagawa S."/>
        </authorList>
    </citation>
    <scope>NUCLEOTIDE SEQUENCE [LARGE SCALE GENOMIC DNA]</scope>
    <source>
        <strain evidence="2 3">IC12</strain>
    </source>
</reference>
<dbReference type="Pfam" id="PF02686">
    <property type="entry name" value="GatC"/>
    <property type="match status" value="1"/>
</dbReference>
<gene>
    <name evidence="1 2" type="primary">gatC</name>
    <name evidence="2" type="ORF">HLVA_14860</name>
</gene>
<keyword evidence="3" id="KW-1185">Reference proteome</keyword>